<comment type="caution">
    <text evidence="4">The sequence shown here is derived from an EMBL/GenBank/DDBJ whole genome shotgun (WGS) entry which is preliminary data.</text>
</comment>
<dbReference type="SMART" id="SM00116">
    <property type="entry name" value="CBS"/>
    <property type="match status" value="2"/>
</dbReference>
<reference evidence="4 5" key="1">
    <citation type="submission" date="2024-10" db="EMBL/GenBank/DDBJ databases">
        <title>The Natural Products Discovery Center: Release of the First 8490 Sequenced Strains for Exploring Actinobacteria Biosynthetic Diversity.</title>
        <authorList>
            <person name="Kalkreuter E."/>
            <person name="Kautsar S.A."/>
            <person name="Yang D."/>
            <person name="Bader C.D."/>
            <person name="Teijaro C.N."/>
            <person name="Fluegel L."/>
            <person name="Davis C.M."/>
            <person name="Simpson J.R."/>
            <person name="Lauterbach L."/>
            <person name="Steele A.D."/>
            <person name="Gui C."/>
            <person name="Meng S."/>
            <person name="Li G."/>
            <person name="Viehrig K."/>
            <person name="Ye F."/>
            <person name="Su P."/>
            <person name="Kiefer A.F."/>
            <person name="Nichols A."/>
            <person name="Cepeda A.J."/>
            <person name="Yan W."/>
            <person name="Fan B."/>
            <person name="Jiang Y."/>
            <person name="Adhikari A."/>
            <person name="Zheng C.-J."/>
            <person name="Schuster L."/>
            <person name="Cowan T.M."/>
            <person name="Smanski M.J."/>
            <person name="Chevrette M.G."/>
            <person name="De Carvalho L.P.S."/>
            <person name="Shen B."/>
        </authorList>
    </citation>
    <scope>NUCLEOTIDE SEQUENCE [LARGE SCALE GENOMIC DNA]</scope>
    <source>
        <strain evidence="4 5">NPDC019481</strain>
    </source>
</reference>
<dbReference type="Pfam" id="PF00571">
    <property type="entry name" value="CBS"/>
    <property type="match status" value="2"/>
</dbReference>
<dbReference type="RefSeq" id="WP_397401561.1">
    <property type="nucleotide sequence ID" value="NZ_JBIRYI010000002.1"/>
</dbReference>
<keyword evidence="5" id="KW-1185">Reference proteome</keyword>
<evidence type="ECO:0000259" key="3">
    <source>
        <dbReference type="PROSITE" id="PS51371"/>
    </source>
</evidence>
<name>A0ABW7XEV4_9MICO</name>
<accession>A0ABW7XEV4</accession>
<protein>
    <submittedName>
        <fullName evidence="4">CBS domain-containing protein</fullName>
    </submittedName>
</protein>
<dbReference type="SUPFAM" id="SSF54631">
    <property type="entry name" value="CBS-domain pair"/>
    <property type="match status" value="1"/>
</dbReference>
<dbReference type="Proteomes" id="UP001611580">
    <property type="component" value="Unassembled WGS sequence"/>
</dbReference>
<dbReference type="PROSITE" id="PS51371">
    <property type="entry name" value="CBS"/>
    <property type="match status" value="2"/>
</dbReference>
<evidence type="ECO:0000313" key="5">
    <source>
        <dbReference type="Proteomes" id="UP001611580"/>
    </source>
</evidence>
<evidence type="ECO:0000256" key="2">
    <source>
        <dbReference type="PROSITE-ProRule" id="PRU00703"/>
    </source>
</evidence>
<gene>
    <name evidence="4" type="ORF">ACH47X_03850</name>
</gene>
<feature type="domain" description="CBS" evidence="3">
    <location>
        <begin position="10"/>
        <end position="68"/>
    </location>
</feature>
<dbReference type="PANTHER" id="PTHR43080">
    <property type="entry name" value="CBS DOMAIN-CONTAINING PROTEIN CBSX3, MITOCHONDRIAL"/>
    <property type="match status" value="1"/>
</dbReference>
<proteinExistence type="predicted"/>
<sequence>MDHPLVADFMTPVPATVEATETLRQAAQEMAEHDIGALVVRAGRRVVGVVTDRDLVVRGLAAGLGADATVQQVTSGQVVTVRHADLVESAFDVMHAAGVRRVPVLDGDMLVGILTFGDLAIRRDPTIALVPW</sequence>
<organism evidence="4 5">
    <name type="scientific">Promicromonospora kroppenstedtii</name>
    <dbReference type="NCBI Taxonomy" id="440482"/>
    <lineage>
        <taxon>Bacteria</taxon>
        <taxon>Bacillati</taxon>
        <taxon>Actinomycetota</taxon>
        <taxon>Actinomycetes</taxon>
        <taxon>Micrococcales</taxon>
        <taxon>Promicromonosporaceae</taxon>
        <taxon>Promicromonospora</taxon>
    </lineage>
</organism>
<keyword evidence="1 2" id="KW-0129">CBS domain</keyword>
<feature type="domain" description="CBS" evidence="3">
    <location>
        <begin position="73"/>
        <end position="129"/>
    </location>
</feature>
<dbReference type="InterPro" id="IPR046342">
    <property type="entry name" value="CBS_dom_sf"/>
</dbReference>
<dbReference type="Gene3D" id="3.10.580.10">
    <property type="entry name" value="CBS-domain"/>
    <property type="match status" value="1"/>
</dbReference>
<dbReference type="InterPro" id="IPR051257">
    <property type="entry name" value="Diverse_CBS-Domain"/>
</dbReference>
<dbReference type="EMBL" id="JBIRYI010000002">
    <property type="protein sequence ID" value="MFI2486014.1"/>
    <property type="molecule type" value="Genomic_DNA"/>
</dbReference>
<dbReference type="PANTHER" id="PTHR43080:SF2">
    <property type="entry name" value="CBS DOMAIN-CONTAINING PROTEIN"/>
    <property type="match status" value="1"/>
</dbReference>
<evidence type="ECO:0000313" key="4">
    <source>
        <dbReference type="EMBL" id="MFI2486014.1"/>
    </source>
</evidence>
<dbReference type="InterPro" id="IPR000644">
    <property type="entry name" value="CBS_dom"/>
</dbReference>
<evidence type="ECO:0000256" key="1">
    <source>
        <dbReference type="ARBA" id="ARBA00023122"/>
    </source>
</evidence>